<gene>
    <name evidence="1" type="ORF">CEXT_391631</name>
</gene>
<accession>A0AAV4XEV1</accession>
<organism evidence="1 2">
    <name type="scientific">Caerostris extrusa</name>
    <name type="common">Bark spider</name>
    <name type="synonym">Caerostris bankana</name>
    <dbReference type="NCBI Taxonomy" id="172846"/>
    <lineage>
        <taxon>Eukaryota</taxon>
        <taxon>Metazoa</taxon>
        <taxon>Ecdysozoa</taxon>
        <taxon>Arthropoda</taxon>
        <taxon>Chelicerata</taxon>
        <taxon>Arachnida</taxon>
        <taxon>Araneae</taxon>
        <taxon>Araneomorphae</taxon>
        <taxon>Entelegynae</taxon>
        <taxon>Araneoidea</taxon>
        <taxon>Araneidae</taxon>
        <taxon>Caerostris</taxon>
    </lineage>
</organism>
<dbReference type="EMBL" id="BPLR01017628">
    <property type="protein sequence ID" value="GIY93114.1"/>
    <property type="molecule type" value="Genomic_DNA"/>
</dbReference>
<evidence type="ECO:0008006" key="3">
    <source>
        <dbReference type="Google" id="ProtNLM"/>
    </source>
</evidence>
<protein>
    <recommendedName>
        <fullName evidence="3">Vitellogenin</fullName>
    </recommendedName>
</protein>
<proteinExistence type="predicted"/>
<evidence type="ECO:0000313" key="1">
    <source>
        <dbReference type="EMBL" id="GIY93114.1"/>
    </source>
</evidence>
<sequence>MPLANECQPSFVSREKCSNAIGKCQPSFVSRERCSDAIGKCQPSFVSRGKNVNQVERHWQMSTKVSFLGKNVRMPLANVNQVSFLAKEVPLNAIGKCQCQVSFLAKEVRMPLANECVNKFGF</sequence>
<reference evidence="1 2" key="1">
    <citation type="submission" date="2021-06" db="EMBL/GenBank/DDBJ databases">
        <title>Caerostris extrusa draft genome.</title>
        <authorList>
            <person name="Kono N."/>
            <person name="Arakawa K."/>
        </authorList>
    </citation>
    <scope>NUCLEOTIDE SEQUENCE [LARGE SCALE GENOMIC DNA]</scope>
</reference>
<comment type="caution">
    <text evidence="1">The sequence shown here is derived from an EMBL/GenBank/DDBJ whole genome shotgun (WGS) entry which is preliminary data.</text>
</comment>
<dbReference type="Proteomes" id="UP001054945">
    <property type="component" value="Unassembled WGS sequence"/>
</dbReference>
<name>A0AAV4XEV1_CAEEX</name>
<evidence type="ECO:0000313" key="2">
    <source>
        <dbReference type="Proteomes" id="UP001054945"/>
    </source>
</evidence>
<dbReference type="AlphaFoldDB" id="A0AAV4XEV1"/>
<keyword evidence="2" id="KW-1185">Reference proteome</keyword>